<dbReference type="PANTHER" id="PTHR42902:SF1">
    <property type="entry name" value="MALATE SYNTHASE 1-RELATED"/>
    <property type="match status" value="1"/>
</dbReference>
<dbReference type="InParanoid" id="C4QYI8"/>
<accession>C4QYI8</accession>
<dbReference type="OrthoDB" id="4078635at2759"/>
<protein>
    <recommendedName>
        <fullName evidence="2">malate synthase</fullName>
        <ecNumber evidence="2">2.3.3.9</ecNumber>
    </recommendedName>
</protein>
<dbReference type="eggNOG" id="KOG1261">
    <property type="taxonomic scope" value="Eukaryota"/>
</dbReference>
<dbReference type="HOGENOM" id="CLU_018928_3_0_1"/>
<dbReference type="AlphaFoldDB" id="C4QYI8"/>
<evidence type="ECO:0000256" key="1">
    <source>
        <dbReference type="ARBA" id="ARBA00006394"/>
    </source>
</evidence>
<dbReference type="GeneID" id="8197047"/>
<dbReference type="STRING" id="644223.C4QYI8"/>
<dbReference type="InterPro" id="IPR011076">
    <property type="entry name" value="Malate_synth_sf"/>
</dbReference>
<name>C4QYI8_KOMPG</name>
<dbReference type="EC" id="2.3.3.9" evidence="2"/>
<dbReference type="Pfam" id="PF01274">
    <property type="entry name" value="MS_TIM-barrel"/>
    <property type="match status" value="1"/>
</dbReference>
<dbReference type="SMR" id="C4QYI8"/>
<evidence type="ECO:0000313" key="5">
    <source>
        <dbReference type="Proteomes" id="UP000000314"/>
    </source>
</evidence>
<evidence type="ECO:0000313" key="4">
    <source>
        <dbReference type="EMBL" id="CAY68311.1"/>
    </source>
</evidence>
<proteinExistence type="inferred from homology"/>
<dbReference type="Gene3D" id="3.20.20.360">
    <property type="entry name" value="Malate synthase, domain 3"/>
    <property type="match status" value="2"/>
</dbReference>
<dbReference type="InterPro" id="IPR001465">
    <property type="entry name" value="Malate_synthase_TIM"/>
</dbReference>
<dbReference type="RefSeq" id="XP_002490592.1">
    <property type="nucleotide sequence ID" value="XM_002490547.1"/>
</dbReference>
<evidence type="ECO:0000256" key="2">
    <source>
        <dbReference type="ARBA" id="ARBA00012636"/>
    </source>
</evidence>
<feature type="domain" description="Malate synthase TIM barrel" evidence="3">
    <location>
        <begin position="139"/>
        <end position="289"/>
    </location>
</feature>
<reference evidence="4 5" key="1">
    <citation type="journal article" date="2009" name="Nat. Biotechnol.">
        <title>Genome sequence of the recombinant protein production host Pichia pastoris.</title>
        <authorList>
            <person name="De Schutter K."/>
            <person name="Lin Y.C."/>
            <person name="Tiels P."/>
            <person name="Van Hecke A."/>
            <person name="Glinka S."/>
            <person name="Weber-Lehmann J."/>
            <person name="Rouze P."/>
            <person name="Van de Peer Y."/>
            <person name="Callewaert N."/>
        </authorList>
    </citation>
    <scope>NUCLEOTIDE SEQUENCE [LARGE SCALE GENOMIC DNA]</scope>
    <source>
        <strain evidence="5">GS115 / ATCC 20864</strain>
    </source>
</reference>
<dbReference type="EMBL" id="FN392319">
    <property type="protein sequence ID" value="CAY68311.1"/>
    <property type="molecule type" value="Genomic_DNA"/>
</dbReference>
<comment type="similarity">
    <text evidence="1">Belongs to the malate synthase family.</text>
</comment>
<dbReference type="GO" id="GO:0005737">
    <property type="term" value="C:cytoplasm"/>
    <property type="evidence" value="ECO:0007669"/>
    <property type="project" value="TreeGrafter"/>
</dbReference>
<dbReference type="KEGG" id="ppa:PAS_chr1-4_0459"/>
<organism evidence="4 5">
    <name type="scientific">Komagataella phaffii (strain GS115 / ATCC 20864)</name>
    <name type="common">Yeast</name>
    <name type="synonym">Pichia pastoris</name>
    <dbReference type="NCBI Taxonomy" id="644223"/>
    <lineage>
        <taxon>Eukaryota</taxon>
        <taxon>Fungi</taxon>
        <taxon>Dikarya</taxon>
        <taxon>Ascomycota</taxon>
        <taxon>Saccharomycotina</taxon>
        <taxon>Pichiomycetes</taxon>
        <taxon>Pichiales</taxon>
        <taxon>Pichiaceae</taxon>
        <taxon>Komagataella</taxon>
    </lineage>
</organism>
<dbReference type="Proteomes" id="UP000000314">
    <property type="component" value="Chromosome 1"/>
</dbReference>
<gene>
    <name evidence="4" type="ordered locus">PAS_chr1-4_0459</name>
</gene>
<dbReference type="GO" id="GO:0006097">
    <property type="term" value="P:glyoxylate cycle"/>
    <property type="evidence" value="ECO:0007669"/>
    <property type="project" value="InterPro"/>
</dbReference>
<dbReference type="GO" id="GO:0004474">
    <property type="term" value="F:malate synthase activity"/>
    <property type="evidence" value="ECO:0007669"/>
    <property type="project" value="UniProtKB-EC"/>
</dbReference>
<dbReference type="InterPro" id="IPR006252">
    <property type="entry name" value="Malate_synthA"/>
</dbReference>
<dbReference type="SUPFAM" id="SSF51645">
    <property type="entry name" value="Malate synthase G"/>
    <property type="match status" value="1"/>
</dbReference>
<sequence length="427" mass="49163">MSNVQSFVNSSSEHMEGVTFQPVPGGSNILTPECLTLLTDLHRNFNARRKLLLQDFMSLHQERYRGVLPTFSEESLILRQDDWKNEKATDLENLLESSPANGSLEGNVVSMNNIVLPVWENSLKIQALLHQKIKEGRDMIIEPRGLNYNEKSLMIDGEPVSGALLDFAIFYFKSFPLVDKVTFYISSLSSRNEASFWRDVFEFTQHYYKTEINTILCIDSLDSLFQIEEILQQLKLFVVGLHHNRYKYMNSFISTTGEVLAQESQLTYNTPLLFYYISMLKNVSQRRQIKLFNDPLLNLKTPNYISEDDLLNGEILGGSITESALRSTIQLCMEELNLWWNKVPLDLSRVEFLRALLNQWINKKAYFNNGVQLSSGDTQKLVRQYSTGQYDVDNMMSPNLISLSLEDYVTLKTYGSTIPINIHQQKL</sequence>
<dbReference type="PANTHER" id="PTHR42902">
    <property type="entry name" value="MALATE SYNTHASE"/>
    <property type="match status" value="1"/>
</dbReference>
<dbReference type="InterPro" id="IPR046363">
    <property type="entry name" value="MS_N_TIM-barrel_dom"/>
</dbReference>
<keyword evidence="5" id="KW-1185">Reference proteome</keyword>
<evidence type="ECO:0000259" key="3">
    <source>
        <dbReference type="Pfam" id="PF01274"/>
    </source>
</evidence>